<keyword evidence="5" id="KW-0067">ATP-binding</keyword>
<evidence type="ECO:0000313" key="12">
    <source>
        <dbReference type="EMBL" id="MFC3985210.1"/>
    </source>
</evidence>
<keyword evidence="7 10" id="KW-1133">Transmembrane helix</keyword>
<evidence type="ECO:0000256" key="9">
    <source>
        <dbReference type="SAM" id="MobiDB-lite"/>
    </source>
</evidence>
<dbReference type="SUPFAM" id="SSF81653">
    <property type="entry name" value="Calcium ATPase, transduction domain A"/>
    <property type="match status" value="1"/>
</dbReference>
<keyword evidence="3 10" id="KW-0812">Transmembrane</keyword>
<dbReference type="SFLD" id="SFLDS00003">
    <property type="entry name" value="Haloacid_Dehalogenase"/>
    <property type="match status" value="1"/>
</dbReference>
<keyword evidence="6" id="KW-1278">Translocase</keyword>
<dbReference type="PANTHER" id="PTHR42861">
    <property type="entry name" value="CALCIUM-TRANSPORTING ATPASE"/>
    <property type="match status" value="1"/>
</dbReference>
<feature type="domain" description="Cation-transporting P-type ATPase N-terminal" evidence="11">
    <location>
        <begin position="16"/>
        <end position="84"/>
    </location>
</feature>
<feature type="transmembrane region" description="Helical" evidence="10">
    <location>
        <begin position="266"/>
        <end position="289"/>
    </location>
</feature>
<evidence type="ECO:0000256" key="6">
    <source>
        <dbReference type="ARBA" id="ARBA00022967"/>
    </source>
</evidence>
<dbReference type="SUPFAM" id="SSF81665">
    <property type="entry name" value="Calcium ATPase, transmembrane domain M"/>
    <property type="match status" value="1"/>
</dbReference>
<dbReference type="CDD" id="cd02076">
    <property type="entry name" value="P-type_ATPase_H"/>
    <property type="match status" value="1"/>
</dbReference>
<dbReference type="InterPro" id="IPR004014">
    <property type="entry name" value="ATPase_P-typ_cation-transptr_N"/>
</dbReference>
<dbReference type="PRINTS" id="PR00120">
    <property type="entry name" value="HATPASE"/>
</dbReference>
<evidence type="ECO:0000313" key="13">
    <source>
        <dbReference type="Proteomes" id="UP001595698"/>
    </source>
</evidence>
<dbReference type="SFLD" id="SFLDG00002">
    <property type="entry name" value="C1.7:_P-type_atpase_like"/>
    <property type="match status" value="1"/>
</dbReference>
<dbReference type="InterPro" id="IPR023299">
    <property type="entry name" value="ATPase_P-typ_cyto_dom_N"/>
</dbReference>
<feature type="transmembrane region" description="Helical" evidence="10">
    <location>
        <begin position="780"/>
        <end position="802"/>
    </location>
</feature>
<dbReference type="RefSeq" id="WP_386195264.1">
    <property type="nucleotide sequence ID" value="NZ_JBHSBC010000043.1"/>
</dbReference>
<dbReference type="NCBIfam" id="TIGR01647">
    <property type="entry name" value="ATPase-IIIA_H"/>
    <property type="match status" value="1"/>
</dbReference>
<evidence type="ECO:0000256" key="4">
    <source>
        <dbReference type="ARBA" id="ARBA00022741"/>
    </source>
</evidence>
<dbReference type="InterPro" id="IPR023298">
    <property type="entry name" value="ATPase_P-typ_TM_dom_sf"/>
</dbReference>
<comment type="subcellular location">
    <subcellularLocation>
        <location evidence="1">Cell membrane</location>
        <topology evidence="1">Multi-pass membrane protein</topology>
    </subcellularLocation>
</comment>
<dbReference type="InterPro" id="IPR059000">
    <property type="entry name" value="ATPase_P-type_domA"/>
</dbReference>
<evidence type="ECO:0000256" key="10">
    <source>
        <dbReference type="SAM" id="Phobius"/>
    </source>
</evidence>
<dbReference type="EMBL" id="JBHSBC010000043">
    <property type="protein sequence ID" value="MFC3985210.1"/>
    <property type="molecule type" value="Genomic_DNA"/>
</dbReference>
<dbReference type="InterPro" id="IPR001757">
    <property type="entry name" value="P_typ_ATPase"/>
</dbReference>
<feature type="region of interest" description="Disordered" evidence="9">
    <location>
        <begin position="1"/>
        <end position="29"/>
    </location>
</feature>
<keyword evidence="4" id="KW-0547">Nucleotide-binding</keyword>
<dbReference type="Gene3D" id="3.40.50.1000">
    <property type="entry name" value="HAD superfamily/HAD-like"/>
    <property type="match status" value="1"/>
</dbReference>
<dbReference type="InterPro" id="IPR036412">
    <property type="entry name" value="HAD-like_sf"/>
</dbReference>
<reference evidence="13" key="1">
    <citation type="journal article" date="2019" name="Int. J. Syst. Evol. Microbiol.">
        <title>The Global Catalogue of Microorganisms (GCM) 10K type strain sequencing project: providing services to taxonomists for standard genome sequencing and annotation.</title>
        <authorList>
            <consortium name="The Broad Institute Genomics Platform"/>
            <consortium name="The Broad Institute Genome Sequencing Center for Infectious Disease"/>
            <person name="Wu L."/>
            <person name="Ma J."/>
        </authorList>
    </citation>
    <scope>NUCLEOTIDE SEQUENCE [LARGE SCALE GENOMIC DNA]</scope>
    <source>
        <strain evidence="13">TBRC 7912</strain>
    </source>
</reference>
<dbReference type="SUPFAM" id="SSF56784">
    <property type="entry name" value="HAD-like"/>
    <property type="match status" value="1"/>
</dbReference>
<dbReference type="Pfam" id="PF00690">
    <property type="entry name" value="Cation_ATPase_N"/>
    <property type="match status" value="1"/>
</dbReference>
<evidence type="ECO:0000256" key="3">
    <source>
        <dbReference type="ARBA" id="ARBA00022692"/>
    </source>
</evidence>
<dbReference type="Gene3D" id="3.40.1110.10">
    <property type="entry name" value="Calcium-transporting ATPase, cytoplasmic domain N"/>
    <property type="match status" value="1"/>
</dbReference>
<comment type="similarity">
    <text evidence="2">Belongs to the cation transport ATPase (P-type) (TC 3.A.3) family. Type IIIA subfamily.</text>
</comment>
<feature type="transmembrane region" description="Helical" evidence="10">
    <location>
        <begin position="676"/>
        <end position="702"/>
    </location>
</feature>
<name>A0ABV8FCL8_9ACTN</name>
<evidence type="ECO:0000256" key="1">
    <source>
        <dbReference type="ARBA" id="ARBA00004651"/>
    </source>
</evidence>
<dbReference type="InterPro" id="IPR008250">
    <property type="entry name" value="ATPase_P-typ_transduc_dom_A_sf"/>
</dbReference>
<evidence type="ECO:0000256" key="5">
    <source>
        <dbReference type="ARBA" id="ARBA00022840"/>
    </source>
</evidence>
<keyword evidence="8 10" id="KW-0472">Membrane</keyword>
<dbReference type="PRINTS" id="PR00119">
    <property type="entry name" value="CATATPASE"/>
</dbReference>
<evidence type="ECO:0000256" key="2">
    <source>
        <dbReference type="ARBA" id="ARBA00008804"/>
    </source>
</evidence>
<dbReference type="Pfam" id="PF00702">
    <property type="entry name" value="Hydrolase"/>
    <property type="match status" value="1"/>
</dbReference>
<dbReference type="PROSITE" id="PS00154">
    <property type="entry name" value="ATPASE_E1_E2"/>
    <property type="match status" value="1"/>
</dbReference>
<proteinExistence type="inferred from homology"/>
<dbReference type="NCBIfam" id="TIGR01494">
    <property type="entry name" value="ATPase_P-type"/>
    <property type="match status" value="2"/>
</dbReference>
<organism evidence="12 13">
    <name type="scientific">Streptosporangium jomthongense</name>
    <dbReference type="NCBI Taxonomy" id="1193683"/>
    <lineage>
        <taxon>Bacteria</taxon>
        <taxon>Bacillati</taxon>
        <taxon>Actinomycetota</taxon>
        <taxon>Actinomycetes</taxon>
        <taxon>Streptosporangiales</taxon>
        <taxon>Streptosporangiaceae</taxon>
        <taxon>Streptosporangium</taxon>
    </lineage>
</organism>
<accession>A0ABV8FCL8</accession>
<protein>
    <submittedName>
        <fullName evidence="12">Plasma-membrane proton-efflux P-type ATPase</fullName>
    </submittedName>
</protein>
<dbReference type="SFLD" id="SFLDF00027">
    <property type="entry name" value="p-type_atpase"/>
    <property type="match status" value="1"/>
</dbReference>
<comment type="caution">
    <text evidence="12">The sequence shown here is derived from an EMBL/GenBank/DDBJ whole genome shotgun (WGS) entry which is preliminary data.</text>
</comment>
<feature type="transmembrane region" description="Helical" evidence="10">
    <location>
        <begin position="237"/>
        <end position="254"/>
    </location>
</feature>
<sequence>MADNDGTGRTVRDERSDEDQQTDELLSADQGLSSGQAGARLARYGPNTLEERERNVVLELLSHFWGPIPWMIETALVLTAMTARWTDFVIIAALLLLNGIVGFWEEHQAHGAIAALKKRLAKEAKVNRDGSWTTIPAGQIVPGDLVRVGRGEIVPADGRVISGECEADESVLTGESLPAAKESGDDLYSGSAISRGRPVVRVLATGAHTEFGRTAELAGRRAPVSHFQRAVINIGKYLIVLAVVLVAVIILVSLARGAGVARTLEFALVVIIASIPVALPAVLSVTMAVGARYLAKREAVVTHLPAIEEMAGVDVLCVDKTGTVTKNELAIAANVVIENGEQAGQVLLQAALTAEPGGADPIDRAIVEAVGPDRLRGWQVVDFTPFDSARKYAEARVRDHSGGERRVAKGAVQAILSLTEADGPLIERVSRVTSAFAARGYRALAVAHADGGRWRVTGVLGLQDPPRDDSRQTLQEAERLGVQVKMVTGDRGEIAREIARKIGMGDDILPARRIQELRGADLAATVEQADGFAQVIPEDKYRIVEALQERDHIVGMTGDGVNDAPALRRADAGIAVCGATDAARAAADIVLLAPGLSTIVEAVHRAREVFQRMKNYAIYRITETIRVVVFVTVTILVFSFFPITPIQVVLLAILNDGAILSIAYDRVRPSPRPERWDLTEVLLIAATLGLVGVISTFGLVFATHVSLGFADADVRTLVYLKLSVSGHLTVFLARTRGPFWSHRPSWVLFVAVIGTQLLATAIALTGFLMTPIGWKLAGLAWGWAFAELLILDPIKLAAYHLLRQRTGPAGPVTAAQPNTGR</sequence>
<feature type="transmembrane region" description="Helical" evidence="10">
    <location>
        <begin position="745"/>
        <end position="768"/>
    </location>
</feature>
<evidence type="ECO:0000256" key="8">
    <source>
        <dbReference type="ARBA" id="ARBA00023136"/>
    </source>
</evidence>
<dbReference type="Gene3D" id="1.20.1110.10">
    <property type="entry name" value="Calcium-transporting ATPase, transmembrane domain"/>
    <property type="match status" value="1"/>
</dbReference>
<evidence type="ECO:0000259" key="11">
    <source>
        <dbReference type="SMART" id="SM00831"/>
    </source>
</evidence>
<dbReference type="SMART" id="SM00831">
    <property type="entry name" value="Cation_ATPase_N"/>
    <property type="match status" value="1"/>
</dbReference>
<dbReference type="InterPro" id="IPR023214">
    <property type="entry name" value="HAD_sf"/>
</dbReference>
<dbReference type="Proteomes" id="UP001595698">
    <property type="component" value="Unassembled WGS sequence"/>
</dbReference>
<dbReference type="InterPro" id="IPR018303">
    <property type="entry name" value="ATPase_P-typ_P_site"/>
</dbReference>
<gene>
    <name evidence="12" type="ORF">ACFOYY_34130</name>
</gene>
<dbReference type="Pfam" id="PF00122">
    <property type="entry name" value="E1-E2_ATPase"/>
    <property type="match status" value="1"/>
</dbReference>
<evidence type="ECO:0000256" key="7">
    <source>
        <dbReference type="ARBA" id="ARBA00022989"/>
    </source>
</evidence>
<dbReference type="Gene3D" id="2.70.150.10">
    <property type="entry name" value="Calcium-transporting ATPase, cytoplasmic transduction domain A"/>
    <property type="match status" value="1"/>
</dbReference>
<keyword evidence="13" id="KW-1185">Reference proteome</keyword>
<feature type="transmembrane region" description="Helical" evidence="10">
    <location>
        <begin position="617"/>
        <end position="640"/>
    </location>
</feature>
<dbReference type="InterPro" id="IPR006534">
    <property type="entry name" value="P-type_ATPase_IIIA"/>
</dbReference>
<dbReference type="InterPro" id="IPR044492">
    <property type="entry name" value="P_typ_ATPase_HD_dom"/>
</dbReference>